<keyword evidence="3" id="KW-1185">Reference proteome</keyword>
<accession>A0A918M7S3</accession>
<feature type="compositionally biased region" description="Basic residues" evidence="1">
    <location>
        <begin position="1"/>
        <end position="16"/>
    </location>
</feature>
<reference evidence="2" key="2">
    <citation type="submission" date="2020-09" db="EMBL/GenBank/DDBJ databases">
        <authorList>
            <person name="Sun Q."/>
            <person name="Ohkuma M."/>
        </authorList>
    </citation>
    <scope>NUCLEOTIDE SEQUENCE</scope>
    <source>
        <strain evidence="2">JCM 4391</strain>
    </source>
</reference>
<dbReference type="EMBL" id="BMTP01000020">
    <property type="protein sequence ID" value="GGU62093.1"/>
    <property type="molecule type" value="Genomic_DNA"/>
</dbReference>
<gene>
    <name evidence="2" type="ORF">GCM10010274_58580</name>
</gene>
<evidence type="ECO:0000313" key="3">
    <source>
        <dbReference type="Proteomes" id="UP000636661"/>
    </source>
</evidence>
<protein>
    <submittedName>
        <fullName evidence="2">Uncharacterized protein</fullName>
    </submittedName>
</protein>
<dbReference type="Proteomes" id="UP000636661">
    <property type="component" value="Unassembled WGS sequence"/>
</dbReference>
<reference evidence="2" key="1">
    <citation type="journal article" date="2014" name="Int. J. Syst. Evol. Microbiol.">
        <title>Complete genome sequence of Corynebacterium casei LMG S-19264T (=DSM 44701T), isolated from a smear-ripened cheese.</title>
        <authorList>
            <consortium name="US DOE Joint Genome Institute (JGI-PGF)"/>
            <person name="Walter F."/>
            <person name="Albersmeier A."/>
            <person name="Kalinowski J."/>
            <person name="Ruckert C."/>
        </authorList>
    </citation>
    <scope>NUCLEOTIDE SEQUENCE</scope>
    <source>
        <strain evidence="2">JCM 4391</strain>
    </source>
</reference>
<evidence type="ECO:0000256" key="1">
    <source>
        <dbReference type="SAM" id="MobiDB-lite"/>
    </source>
</evidence>
<dbReference type="RefSeq" id="WP_189554292.1">
    <property type="nucleotide sequence ID" value="NZ_BMTP01000020.1"/>
</dbReference>
<feature type="region of interest" description="Disordered" evidence="1">
    <location>
        <begin position="1"/>
        <end position="21"/>
    </location>
</feature>
<name>A0A918M7S3_9ACTN</name>
<feature type="region of interest" description="Disordered" evidence="1">
    <location>
        <begin position="130"/>
        <end position="158"/>
    </location>
</feature>
<evidence type="ECO:0000313" key="2">
    <source>
        <dbReference type="EMBL" id="GGU62093.1"/>
    </source>
</evidence>
<sequence length="196" mass="20797">MSTNTRTRKRTPKKPRPTAWKGPQLTLVDLRRPLPARRTRAVGSATPAQLAEGHAALAAAWCRLLIPALAWHALPGTGAAARIGDTLLVHHGGHTYSFTAWTPCPMGAHHAQPVTSPATLHTARLAAADCTTPHTGPDAAEALTRGVQPPPAPEPPAVTNLAQAFRHDAERTQELNVADLRAAAADTEQPKEHPVD</sequence>
<comment type="caution">
    <text evidence="2">The sequence shown here is derived from an EMBL/GenBank/DDBJ whole genome shotgun (WGS) entry which is preliminary data.</text>
</comment>
<proteinExistence type="predicted"/>
<organism evidence="2 3">
    <name type="scientific">Streptomyces lavendofoliae</name>
    <dbReference type="NCBI Taxonomy" id="67314"/>
    <lineage>
        <taxon>Bacteria</taxon>
        <taxon>Bacillati</taxon>
        <taxon>Actinomycetota</taxon>
        <taxon>Actinomycetes</taxon>
        <taxon>Kitasatosporales</taxon>
        <taxon>Streptomycetaceae</taxon>
        <taxon>Streptomyces</taxon>
    </lineage>
</organism>
<dbReference type="AlphaFoldDB" id="A0A918M7S3"/>